<sequence length="1441" mass="163043">MIGTMLRSRFASVFQRLIPVTFFLNDAEEKHGPCSPQLLSALQKLGDVSKENGDSASLERIVQRLLIFEEKTAGRIHSDTIATSFKLTDLYIQRRKMKEALSLLERIAERSRKLGSDRDVKTHALYQTEMVFERRTLYQLGVDFRNRNFYDESVNVLESAFESYSKAFGDAHTATAAIGRVLSFSYLQQFYQQPLRNDRPRHQCVVKLAHICERILKIERNPIWVLGLMCLRSNDAANASFAFKQPINSGTCDVCQKQIRPRTRWLACKSCLFVFICDDCYQEWTKRTEPGKPITPTCAGHVFHIIGVEDSDQASTRGIDDEEEVRSWLRGLVDPKTKLATTLAFLEYWERLGKPEELRDFRNPVYFYESDSLPAHVDEVQAKAAPVQRLKWHQSTSTVSVPLLLDLFFTPKGFSKLELPQWKLDETASEDDLLPELIERAQAILGLAGIPDVQSTELDLLRPDAELHAADIYQEYPIAEPGNSIRLLTLLPGEGSLLKATLSCANLSSSPTYEALSYVWGAMETEASYSIELESTEMEITPNLYHALQSLRLKEEPRVLWVDSLCINQKDNKDKEVQICMMLEIYKSAGHVLVYLGEPSPGGVALFSFLNRDTHEEPSVDTAIKDLGLEEKDIQELLEAYVQFCLLPWWSRIWVQQEYSLARSNPTFYLGRHSVEVSALLRDWKILQRNVATHLIPFAGDFKLDLDVKLDKSWQPIMRQILHVYGVLTLRSAQNRPEFPYLWLPRGVLKKVNLKCTNPRDRIYGMLSFLDPIAQAVFTPNYSESIESAFRKFAIWVLVLDGWQQVFWWYPYKFSSSMPSWVPDFTRPIPEAAMLEHNLFDYGKLRKSASCPLAIRDGILAMEGYFLDTVEHVYAIDQPDWPNTVRELWFLENIFAATPTAALLRKAPPVFKSLPGLHTRDLIRKWISPIVKRNMESMVFELPPFNIFEKHDILRSSYDPFFNAVKNAYRAQGSACESLVVQLQSLPKDFEPATLQARIPISLQIYEHLNLASALMKICTRLSTLRLFLQKANHTSTDLFGAALFDYPNLISQIEHLRKPSLPSQFSEAQNSTIATALHNLEIPTNDTTSPDWIPRNDSATSLSTQFQPSYELLQYHITACEHEAEVRLRVCLVQSYIATIRAFPFSQSTQTNPTTTTTTASSSSSSASSYIPYRDQQIADKDTIAATFAADHEHHTKLSQLILSESSSYFAALAAHTSTSTSSSTTITSSSDPSTSTSSPPNPDPTIPTLLTEYATVLSTNETTSRALSTTIARSTAQLHAAKPQILANKMYQHGATAFDRESEEHAAWLSNRTFFSTGCGLVGVGCQGVRDVKVGDRIVVLKNTEFPLVIRPVRVEDRARDGDGDGGGDRDRDRDNVKEDESGTGTGNGDTDASKSEDTAKNTDYYTIVGYAIVRGFKYEEFEKLDKFEKPLRQAFYFR</sequence>
<dbReference type="InterPro" id="IPR011990">
    <property type="entry name" value="TPR-like_helical_dom_sf"/>
</dbReference>
<gene>
    <name evidence="3" type="ORF">K491DRAFT_218875</name>
</gene>
<organism evidence="3 4">
    <name type="scientific">Lophiostoma macrostomum CBS 122681</name>
    <dbReference type="NCBI Taxonomy" id="1314788"/>
    <lineage>
        <taxon>Eukaryota</taxon>
        <taxon>Fungi</taxon>
        <taxon>Dikarya</taxon>
        <taxon>Ascomycota</taxon>
        <taxon>Pezizomycotina</taxon>
        <taxon>Dothideomycetes</taxon>
        <taxon>Pleosporomycetidae</taxon>
        <taxon>Pleosporales</taxon>
        <taxon>Lophiostomataceae</taxon>
        <taxon>Lophiostoma</taxon>
    </lineage>
</organism>
<name>A0A6A6SNB0_9PLEO</name>
<dbReference type="PANTHER" id="PTHR24148:SF64">
    <property type="entry name" value="HETEROKARYON INCOMPATIBILITY DOMAIN-CONTAINING PROTEIN"/>
    <property type="match status" value="1"/>
</dbReference>
<feature type="compositionally biased region" description="Low complexity" evidence="1">
    <location>
        <begin position="1222"/>
        <end position="1240"/>
    </location>
</feature>
<evidence type="ECO:0000256" key="1">
    <source>
        <dbReference type="SAM" id="MobiDB-lite"/>
    </source>
</evidence>
<reference evidence="3" key="1">
    <citation type="journal article" date="2020" name="Stud. Mycol.">
        <title>101 Dothideomycetes genomes: a test case for predicting lifestyles and emergence of pathogens.</title>
        <authorList>
            <person name="Haridas S."/>
            <person name="Albert R."/>
            <person name="Binder M."/>
            <person name="Bloem J."/>
            <person name="Labutti K."/>
            <person name="Salamov A."/>
            <person name="Andreopoulos B."/>
            <person name="Baker S."/>
            <person name="Barry K."/>
            <person name="Bills G."/>
            <person name="Bluhm B."/>
            <person name="Cannon C."/>
            <person name="Castanera R."/>
            <person name="Culley D."/>
            <person name="Daum C."/>
            <person name="Ezra D."/>
            <person name="Gonzalez J."/>
            <person name="Henrissat B."/>
            <person name="Kuo A."/>
            <person name="Liang C."/>
            <person name="Lipzen A."/>
            <person name="Lutzoni F."/>
            <person name="Magnuson J."/>
            <person name="Mondo S."/>
            <person name="Nolan M."/>
            <person name="Ohm R."/>
            <person name="Pangilinan J."/>
            <person name="Park H.-J."/>
            <person name="Ramirez L."/>
            <person name="Alfaro M."/>
            <person name="Sun H."/>
            <person name="Tritt A."/>
            <person name="Yoshinaga Y."/>
            <person name="Zwiers L.-H."/>
            <person name="Turgeon B."/>
            <person name="Goodwin S."/>
            <person name="Spatafora J."/>
            <person name="Crous P."/>
            <person name="Grigoriev I."/>
        </authorList>
    </citation>
    <scope>NUCLEOTIDE SEQUENCE</scope>
    <source>
        <strain evidence="3">CBS 122681</strain>
    </source>
</reference>
<evidence type="ECO:0000313" key="4">
    <source>
        <dbReference type="Proteomes" id="UP000799324"/>
    </source>
</evidence>
<dbReference type="Pfam" id="PF06985">
    <property type="entry name" value="HET"/>
    <property type="match status" value="1"/>
</dbReference>
<proteinExistence type="predicted"/>
<feature type="region of interest" description="Disordered" evidence="1">
    <location>
        <begin position="1148"/>
        <end position="1169"/>
    </location>
</feature>
<dbReference type="EMBL" id="MU004507">
    <property type="protein sequence ID" value="KAF2649100.1"/>
    <property type="molecule type" value="Genomic_DNA"/>
</dbReference>
<protein>
    <submittedName>
        <fullName evidence="3">HET-domain-containing protein</fullName>
    </submittedName>
</protein>
<dbReference type="OrthoDB" id="5029321at2759"/>
<feature type="region of interest" description="Disordered" evidence="1">
    <location>
        <begin position="1360"/>
        <end position="1400"/>
    </location>
</feature>
<dbReference type="Gene3D" id="1.25.40.10">
    <property type="entry name" value="Tetratricopeptide repeat domain"/>
    <property type="match status" value="1"/>
</dbReference>
<feature type="region of interest" description="Disordered" evidence="1">
    <location>
        <begin position="1222"/>
        <end position="1248"/>
    </location>
</feature>
<evidence type="ECO:0000313" key="3">
    <source>
        <dbReference type="EMBL" id="KAF2649100.1"/>
    </source>
</evidence>
<feature type="compositionally biased region" description="Basic and acidic residues" evidence="1">
    <location>
        <begin position="1360"/>
        <end position="1383"/>
    </location>
</feature>
<keyword evidence="4" id="KW-1185">Reference proteome</keyword>
<feature type="domain" description="Heterokaryon incompatibility" evidence="2">
    <location>
        <begin position="513"/>
        <end position="658"/>
    </location>
</feature>
<dbReference type="InterPro" id="IPR052895">
    <property type="entry name" value="HetReg/Transcr_Mod"/>
</dbReference>
<dbReference type="Proteomes" id="UP000799324">
    <property type="component" value="Unassembled WGS sequence"/>
</dbReference>
<dbReference type="InterPro" id="IPR010730">
    <property type="entry name" value="HET"/>
</dbReference>
<accession>A0A6A6SNB0</accession>
<dbReference type="PANTHER" id="PTHR24148">
    <property type="entry name" value="ANKYRIN REPEAT DOMAIN-CONTAINING PROTEIN 39 HOMOLOG-RELATED"/>
    <property type="match status" value="1"/>
</dbReference>
<evidence type="ECO:0000259" key="2">
    <source>
        <dbReference type="Pfam" id="PF06985"/>
    </source>
</evidence>